<dbReference type="KEGG" id="led:BBK82_14085"/>
<dbReference type="STRING" id="1586287.BBK82_14085"/>
<dbReference type="SMART" id="SM00450">
    <property type="entry name" value="RHOD"/>
    <property type="match status" value="1"/>
</dbReference>
<accession>A0A1B2HH44</accession>
<feature type="domain" description="Rhodanese" evidence="1">
    <location>
        <begin position="18"/>
        <end position="105"/>
    </location>
</feature>
<dbReference type="Pfam" id="PF00581">
    <property type="entry name" value="Rhodanese"/>
    <property type="match status" value="1"/>
</dbReference>
<keyword evidence="3" id="KW-1185">Reference proteome</keyword>
<evidence type="ECO:0000313" key="3">
    <source>
        <dbReference type="Proteomes" id="UP000093053"/>
    </source>
</evidence>
<organism evidence="2 3">
    <name type="scientific">Lentzea guizhouensis</name>
    <dbReference type="NCBI Taxonomy" id="1586287"/>
    <lineage>
        <taxon>Bacteria</taxon>
        <taxon>Bacillati</taxon>
        <taxon>Actinomycetota</taxon>
        <taxon>Actinomycetes</taxon>
        <taxon>Pseudonocardiales</taxon>
        <taxon>Pseudonocardiaceae</taxon>
        <taxon>Lentzea</taxon>
    </lineage>
</organism>
<dbReference type="CDD" id="cd00158">
    <property type="entry name" value="RHOD"/>
    <property type="match status" value="1"/>
</dbReference>
<dbReference type="PROSITE" id="PS50206">
    <property type="entry name" value="RHODANESE_3"/>
    <property type="match status" value="1"/>
</dbReference>
<dbReference type="InterPro" id="IPR050229">
    <property type="entry name" value="GlpE_sulfurtransferase"/>
</dbReference>
<dbReference type="PANTHER" id="PTHR43031">
    <property type="entry name" value="FAD-DEPENDENT OXIDOREDUCTASE"/>
    <property type="match status" value="1"/>
</dbReference>
<evidence type="ECO:0000259" key="1">
    <source>
        <dbReference type="PROSITE" id="PS50206"/>
    </source>
</evidence>
<evidence type="ECO:0000313" key="2">
    <source>
        <dbReference type="EMBL" id="ANZ37030.1"/>
    </source>
</evidence>
<proteinExistence type="predicted"/>
<dbReference type="InterPro" id="IPR001763">
    <property type="entry name" value="Rhodanese-like_dom"/>
</dbReference>
<protein>
    <submittedName>
        <fullName evidence="2">Sulfurtransferase</fullName>
    </submittedName>
</protein>
<dbReference type="EMBL" id="CP016793">
    <property type="protein sequence ID" value="ANZ37030.1"/>
    <property type="molecule type" value="Genomic_DNA"/>
</dbReference>
<reference evidence="2 3" key="1">
    <citation type="submission" date="2016-07" db="EMBL/GenBank/DDBJ databases">
        <title>Complete genome sequence of the Lentzea guizhouensis DHS C013.</title>
        <authorList>
            <person name="Cao C."/>
        </authorList>
    </citation>
    <scope>NUCLEOTIDE SEQUENCE [LARGE SCALE GENOMIC DNA]</scope>
    <source>
        <strain evidence="2 3">DHS C013</strain>
    </source>
</reference>
<name>A0A1B2HH44_9PSEU</name>
<keyword evidence="2" id="KW-0808">Transferase</keyword>
<dbReference type="PANTHER" id="PTHR43031:SF1">
    <property type="entry name" value="PYRIDINE NUCLEOTIDE-DISULPHIDE OXIDOREDUCTASE"/>
    <property type="match status" value="1"/>
</dbReference>
<sequence>MYGVTVPSVEISAVPAQLPEGAVLLDVREQDEWDAGHAPGALHIPMSEIGSRLDEVPHDVQLYVVCRAGGRSARVTQYLNENGWEAVNVEGGMQHWDAHGRPLEGGVDGMEPEVI</sequence>
<dbReference type="Proteomes" id="UP000093053">
    <property type="component" value="Chromosome"/>
</dbReference>
<dbReference type="AlphaFoldDB" id="A0A1B2HH44"/>
<dbReference type="InterPro" id="IPR036873">
    <property type="entry name" value="Rhodanese-like_dom_sf"/>
</dbReference>
<dbReference type="Gene3D" id="3.40.250.10">
    <property type="entry name" value="Rhodanese-like domain"/>
    <property type="match status" value="1"/>
</dbReference>
<dbReference type="SUPFAM" id="SSF52821">
    <property type="entry name" value="Rhodanese/Cell cycle control phosphatase"/>
    <property type="match status" value="1"/>
</dbReference>
<gene>
    <name evidence="2" type="ORF">BBK82_14085</name>
</gene>
<dbReference type="GO" id="GO:0016740">
    <property type="term" value="F:transferase activity"/>
    <property type="evidence" value="ECO:0007669"/>
    <property type="project" value="UniProtKB-KW"/>
</dbReference>
<dbReference type="OrthoDB" id="9800872at2"/>